<reference evidence="3" key="2">
    <citation type="submission" date="2020-06" db="EMBL/GenBank/DDBJ databases">
        <title>Helianthus annuus Genome sequencing and assembly Release 2.</title>
        <authorList>
            <person name="Gouzy J."/>
            <person name="Langlade N."/>
            <person name="Munos S."/>
        </authorList>
    </citation>
    <scope>NUCLEOTIDE SEQUENCE</scope>
    <source>
        <tissue evidence="3">Leaves</tissue>
    </source>
</reference>
<dbReference type="InterPro" id="IPR000504">
    <property type="entry name" value="RRM_dom"/>
</dbReference>
<accession>A0A9K3DI83</accession>
<dbReference type="AlphaFoldDB" id="A0A9K3DI83"/>
<keyword evidence="1" id="KW-0694">RNA-binding</keyword>
<comment type="caution">
    <text evidence="3">The sequence shown here is derived from an EMBL/GenBank/DDBJ whole genome shotgun (WGS) entry which is preliminary data.</text>
</comment>
<dbReference type="GO" id="GO:0003723">
    <property type="term" value="F:RNA binding"/>
    <property type="evidence" value="ECO:0007669"/>
    <property type="project" value="UniProtKB-UniRule"/>
</dbReference>
<evidence type="ECO:0000256" key="1">
    <source>
        <dbReference type="PROSITE-ProRule" id="PRU00176"/>
    </source>
</evidence>
<keyword evidence="4" id="KW-1185">Reference proteome</keyword>
<reference evidence="3" key="1">
    <citation type="journal article" date="2017" name="Nature">
        <title>The sunflower genome provides insights into oil metabolism, flowering and Asterid evolution.</title>
        <authorList>
            <person name="Badouin H."/>
            <person name="Gouzy J."/>
            <person name="Grassa C.J."/>
            <person name="Murat F."/>
            <person name="Staton S.E."/>
            <person name="Cottret L."/>
            <person name="Lelandais-Briere C."/>
            <person name="Owens G.L."/>
            <person name="Carrere S."/>
            <person name="Mayjonade B."/>
            <person name="Legrand L."/>
            <person name="Gill N."/>
            <person name="Kane N.C."/>
            <person name="Bowers J.E."/>
            <person name="Hubner S."/>
            <person name="Bellec A."/>
            <person name="Berard A."/>
            <person name="Berges H."/>
            <person name="Blanchet N."/>
            <person name="Boniface M.C."/>
            <person name="Brunel D."/>
            <person name="Catrice O."/>
            <person name="Chaidir N."/>
            <person name="Claudel C."/>
            <person name="Donnadieu C."/>
            <person name="Faraut T."/>
            <person name="Fievet G."/>
            <person name="Helmstetter N."/>
            <person name="King M."/>
            <person name="Knapp S.J."/>
            <person name="Lai Z."/>
            <person name="Le Paslier M.C."/>
            <person name="Lippi Y."/>
            <person name="Lorenzon L."/>
            <person name="Mandel J.R."/>
            <person name="Marage G."/>
            <person name="Marchand G."/>
            <person name="Marquand E."/>
            <person name="Bret-Mestries E."/>
            <person name="Morien E."/>
            <person name="Nambeesan S."/>
            <person name="Nguyen T."/>
            <person name="Pegot-Espagnet P."/>
            <person name="Pouilly N."/>
            <person name="Raftis F."/>
            <person name="Sallet E."/>
            <person name="Schiex T."/>
            <person name="Thomas J."/>
            <person name="Vandecasteele C."/>
            <person name="Vares D."/>
            <person name="Vear F."/>
            <person name="Vautrin S."/>
            <person name="Crespi M."/>
            <person name="Mangin B."/>
            <person name="Burke J.M."/>
            <person name="Salse J."/>
            <person name="Munos S."/>
            <person name="Vincourt P."/>
            <person name="Rieseberg L.H."/>
            <person name="Langlade N.B."/>
        </authorList>
    </citation>
    <scope>NUCLEOTIDE SEQUENCE</scope>
    <source>
        <tissue evidence="3">Leaves</tissue>
    </source>
</reference>
<proteinExistence type="predicted"/>
<dbReference type="Gramene" id="mRNA:HanXRQr2_Chr17g0809111">
    <property type="protein sequence ID" value="CDS:HanXRQr2_Chr17g0809111.1"/>
    <property type="gene ID" value="HanXRQr2_Chr17g0809111"/>
</dbReference>
<dbReference type="SMART" id="SM00360">
    <property type="entry name" value="RRM"/>
    <property type="match status" value="1"/>
</dbReference>
<protein>
    <submittedName>
        <fullName evidence="3">RNA recognition motif domain, nucleotide-binding alpha-beta plait domain superfamily</fullName>
    </submittedName>
</protein>
<dbReference type="Proteomes" id="UP000215914">
    <property type="component" value="Unassembled WGS sequence"/>
</dbReference>
<dbReference type="Gene3D" id="3.30.70.330">
    <property type="match status" value="1"/>
</dbReference>
<gene>
    <name evidence="3" type="ORF">HanXRQr2_Chr17g0809111</name>
</gene>
<evidence type="ECO:0000313" key="3">
    <source>
        <dbReference type="EMBL" id="KAF5755977.1"/>
    </source>
</evidence>
<dbReference type="EMBL" id="MNCJ02000332">
    <property type="protein sequence ID" value="KAF5755977.1"/>
    <property type="molecule type" value="Genomic_DNA"/>
</dbReference>
<dbReference type="InterPro" id="IPR035979">
    <property type="entry name" value="RBD_domain_sf"/>
</dbReference>
<dbReference type="PROSITE" id="PS50102">
    <property type="entry name" value="RRM"/>
    <property type="match status" value="1"/>
</dbReference>
<dbReference type="SUPFAM" id="SSF54928">
    <property type="entry name" value="RNA-binding domain, RBD"/>
    <property type="match status" value="1"/>
</dbReference>
<evidence type="ECO:0000313" key="4">
    <source>
        <dbReference type="Proteomes" id="UP000215914"/>
    </source>
</evidence>
<feature type="domain" description="RRM" evidence="2">
    <location>
        <begin position="36"/>
        <end position="126"/>
    </location>
</feature>
<dbReference type="InterPro" id="IPR012677">
    <property type="entry name" value="Nucleotide-bd_a/b_plait_sf"/>
</dbReference>
<dbReference type="Pfam" id="PF00076">
    <property type="entry name" value="RRM_1"/>
    <property type="match status" value="1"/>
</dbReference>
<sequence length="267" mass="30174">MAEKERFKINTWYDVPFKYDRRSKKHGESSSNVKITKVFVLNLPEGCSSADLIHVMKGFGVIQGTYIARKYDKLGKRFGFVSFINIEDPLRLEEDLKDVWIGSYKLYAVLARFVNGMKVQGKETKVWKPVSDIGADLPVDVNGESDKVKDSNGPSRVGTRSFRDTLLNMDTGKEVLDITIKDEVVVRNPWNGLGLLGKVKDFSSLNRLRSWLSESVNYKVTIKYLGGFSIILVYGSIEEKNWFFDKKRGVGQGVCFPGCMGRTNMGV</sequence>
<organism evidence="3 4">
    <name type="scientific">Helianthus annuus</name>
    <name type="common">Common sunflower</name>
    <dbReference type="NCBI Taxonomy" id="4232"/>
    <lineage>
        <taxon>Eukaryota</taxon>
        <taxon>Viridiplantae</taxon>
        <taxon>Streptophyta</taxon>
        <taxon>Embryophyta</taxon>
        <taxon>Tracheophyta</taxon>
        <taxon>Spermatophyta</taxon>
        <taxon>Magnoliopsida</taxon>
        <taxon>eudicotyledons</taxon>
        <taxon>Gunneridae</taxon>
        <taxon>Pentapetalae</taxon>
        <taxon>asterids</taxon>
        <taxon>campanulids</taxon>
        <taxon>Asterales</taxon>
        <taxon>Asteraceae</taxon>
        <taxon>Asteroideae</taxon>
        <taxon>Heliantheae alliance</taxon>
        <taxon>Heliantheae</taxon>
        <taxon>Helianthus</taxon>
    </lineage>
</organism>
<name>A0A9K3DI83_HELAN</name>
<dbReference type="CDD" id="cd00590">
    <property type="entry name" value="RRM_SF"/>
    <property type="match status" value="1"/>
</dbReference>
<evidence type="ECO:0000259" key="2">
    <source>
        <dbReference type="PROSITE" id="PS50102"/>
    </source>
</evidence>